<dbReference type="EMBL" id="JYJB01000004">
    <property type="protein sequence ID" value="KJL49154.1"/>
    <property type="molecule type" value="Genomic_DNA"/>
</dbReference>
<gene>
    <name evidence="1" type="ORF">RS84_00266</name>
</gene>
<dbReference type="PATRIC" id="fig|273678.4.peg.259"/>
<dbReference type="AlphaFoldDB" id="A0A0M2HXJ7"/>
<dbReference type="Proteomes" id="UP000033900">
    <property type="component" value="Unassembled WGS sequence"/>
</dbReference>
<evidence type="ECO:0000313" key="2">
    <source>
        <dbReference type="Proteomes" id="UP000033900"/>
    </source>
</evidence>
<reference evidence="1 2" key="1">
    <citation type="submission" date="2015-02" db="EMBL/GenBank/DDBJ databases">
        <title>Draft genome sequences of ten Microbacterium spp. with emphasis on heavy metal contaminated environments.</title>
        <authorList>
            <person name="Corretto E."/>
        </authorList>
    </citation>
    <scope>NUCLEOTIDE SEQUENCE [LARGE SCALE GENOMIC DNA]</scope>
    <source>
        <strain evidence="1 2">SA35</strain>
    </source>
</reference>
<proteinExistence type="predicted"/>
<protein>
    <submittedName>
        <fullName evidence="1">Uncharacterized protein</fullName>
    </submittedName>
</protein>
<dbReference type="RefSeq" id="WP_160298157.1">
    <property type="nucleotide sequence ID" value="NZ_JYJB01000004.1"/>
</dbReference>
<comment type="caution">
    <text evidence="1">The sequence shown here is derived from an EMBL/GenBank/DDBJ whole genome shotgun (WGS) entry which is preliminary data.</text>
</comment>
<evidence type="ECO:0000313" key="1">
    <source>
        <dbReference type="EMBL" id="KJL49154.1"/>
    </source>
</evidence>
<dbReference type="STRING" id="273678.RS84_00266"/>
<keyword evidence="2" id="KW-1185">Reference proteome</keyword>
<dbReference type="OrthoDB" id="5080223at2"/>
<organism evidence="1 2">
    <name type="scientific">Microbacterium hydrocarbonoxydans</name>
    <dbReference type="NCBI Taxonomy" id="273678"/>
    <lineage>
        <taxon>Bacteria</taxon>
        <taxon>Bacillati</taxon>
        <taxon>Actinomycetota</taxon>
        <taxon>Actinomycetes</taxon>
        <taxon>Micrococcales</taxon>
        <taxon>Microbacteriaceae</taxon>
        <taxon>Microbacterium</taxon>
    </lineage>
</organism>
<accession>A0A0M2HXJ7</accession>
<name>A0A0M2HXJ7_9MICO</name>
<sequence>MNAPAEMVKGAALIETTGTFDRRDDVREIEAEDMDAMRAKVPEVWQLLSVRRP</sequence>